<proteinExistence type="predicted"/>
<dbReference type="Proteomes" id="UP000237271">
    <property type="component" value="Unassembled WGS sequence"/>
</dbReference>
<dbReference type="EMBL" id="NCKW01016894">
    <property type="protein sequence ID" value="POM60318.1"/>
    <property type="molecule type" value="Genomic_DNA"/>
</dbReference>
<accession>A0A2P4X446</accession>
<comment type="caution">
    <text evidence="1">The sequence shown here is derived from an EMBL/GenBank/DDBJ whole genome shotgun (WGS) entry which is preliminary data.</text>
</comment>
<evidence type="ECO:0000313" key="2">
    <source>
        <dbReference type="Proteomes" id="UP000237271"/>
    </source>
</evidence>
<organism evidence="1 2">
    <name type="scientific">Phytophthora palmivora</name>
    <dbReference type="NCBI Taxonomy" id="4796"/>
    <lineage>
        <taxon>Eukaryota</taxon>
        <taxon>Sar</taxon>
        <taxon>Stramenopiles</taxon>
        <taxon>Oomycota</taxon>
        <taxon>Peronosporomycetes</taxon>
        <taxon>Peronosporales</taxon>
        <taxon>Peronosporaceae</taxon>
        <taxon>Phytophthora</taxon>
    </lineage>
</organism>
<protein>
    <submittedName>
        <fullName evidence="1">Uncharacterized protein</fullName>
    </submittedName>
</protein>
<sequence>MGDSTSRAKYVLVLKDDASNYDWLLRLRLLMNHCFTVRFRIKAPILKRSFSSSTTSHGRAPSFYHCEMPQGKWYRGGSRARGVAMLPSSTFGVATSGSEMATSDYYRATAYISIFETGGACHGKIGIAAINPVGPIITPSGVEPPTLAEISLIRGANFEKVKKLLVILHKRLASTKQTARNKGRVKSSKLGAKMAQFAIGGYVRYADVLSYRRSKLRIK</sequence>
<gene>
    <name evidence="1" type="ORF">PHPALM_30836</name>
</gene>
<reference evidence="1 2" key="1">
    <citation type="journal article" date="2017" name="Genome Biol. Evol.">
        <title>Phytophthora megakarya and P. palmivora, closely related causal agents of cacao black pod rot, underwent increases in genome sizes and gene numbers by different mechanisms.</title>
        <authorList>
            <person name="Ali S.S."/>
            <person name="Shao J."/>
            <person name="Lary D.J."/>
            <person name="Kronmiller B."/>
            <person name="Shen D."/>
            <person name="Strem M.D."/>
            <person name="Amoako-Attah I."/>
            <person name="Akrofi A.Y."/>
            <person name="Begoude B.A."/>
            <person name="Ten Hoopen G.M."/>
            <person name="Coulibaly K."/>
            <person name="Kebe B.I."/>
            <person name="Melnick R.L."/>
            <person name="Guiltinan M.J."/>
            <person name="Tyler B.M."/>
            <person name="Meinhardt L.W."/>
            <person name="Bailey B.A."/>
        </authorList>
    </citation>
    <scope>NUCLEOTIDE SEQUENCE [LARGE SCALE GENOMIC DNA]</scope>
    <source>
        <strain evidence="2">sbr112.9</strain>
    </source>
</reference>
<evidence type="ECO:0000313" key="1">
    <source>
        <dbReference type="EMBL" id="POM60318.1"/>
    </source>
</evidence>
<dbReference type="AlphaFoldDB" id="A0A2P4X446"/>
<name>A0A2P4X446_9STRA</name>
<keyword evidence="2" id="KW-1185">Reference proteome</keyword>